<reference evidence="3" key="1">
    <citation type="submission" date="2019-11" db="EMBL/GenBank/DDBJ databases">
        <title>Description of new Acetobacter species.</title>
        <authorList>
            <person name="Cleenwerck I."/>
            <person name="Sombolestani A.S."/>
        </authorList>
    </citation>
    <scope>NUCLEOTIDE SEQUENCE</scope>
    <source>
        <strain evidence="3">LMG 1626</strain>
    </source>
</reference>
<feature type="chain" id="PRO_5036868145" evidence="2">
    <location>
        <begin position="22"/>
        <end position="189"/>
    </location>
</feature>
<keyword evidence="3" id="KW-0449">Lipoprotein</keyword>
<evidence type="ECO:0000256" key="2">
    <source>
        <dbReference type="SAM" id="SignalP"/>
    </source>
</evidence>
<dbReference type="RefSeq" id="WP_166315117.1">
    <property type="nucleotide sequence ID" value="NZ_WOTH01000013.1"/>
</dbReference>
<dbReference type="EMBL" id="WOTH01000013">
    <property type="protein sequence ID" value="NHO53961.1"/>
    <property type="molecule type" value="Genomic_DNA"/>
</dbReference>
<accession>A0A967ED56</accession>
<evidence type="ECO:0000313" key="4">
    <source>
        <dbReference type="Proteomes" id="UP000597459"/>
    </source>
</evidence>
<dbReference type="Proteomes" id="UP000597459">
    <property type="component" value="Unassembled WGS sequence"/>
</dbReference>
<feature type="signal peptide" evidence="2">
    <location>
        <begin position="1"/>
        <end position="21"/>
    </location>
</feature>
<evidence type="ECO:0000256" key="1">
    <source>
        <dbReference type="ARBA" id="ARBA00022729"/>
    </source>
</evidence>
<proteinExistence type="predicted"/>
<keyword evidence="4" id="KW-1185">Reference proteome</keyword>
<keyword evidence="1 2" id="KW-0732">Signal</keyword>
<organism evidence="3 4">
    <name type="scientific">Acetobacter estunensis</name>
    <dbReference type="NCBI Taxonomy" id="104097"/>
    <lineage>
        <taxon>Bacteria</taxon>
        <taxon>Pseudomonadati</taxon>
        <taxon>Pseudomonadota</taxon>
        <taxon>Alphaproteobacteria</taxon>
        <taxon>Acetobacterales</taxon>
        <taxon>Acetobacteraceae</taxon>
        <taxon>Acetobacter</taxon>
    </lineage>
</organism>
<dbReference type="Pfam" id="PF03548">
    <property type="entry name" value="LolA"/>
    <property type="match status" value="1"/>
</dbReference>
<dbReference type="CDD" id="cd16325">
    <property type="entry name" value="LolA"/>
    <property type="match status" value="1"/>
</dbReference>
<dbReference type="AlphaFoldDB" id="A0A967ED56"/>
<protein>
    <submittedName>
        <fullName evidence="3">Outer membrane lipoprotein carrier protein LolA</fullName>
    </submittedName>
</protein>
<comment type="caution">
    <text evidence="3">The sequence shown here is derived from an EMBL/GenBank/DDBJ whole genome shotgun (WGS) entry which is preliminary data.</text>
</comment>
<gene>
    <name evidence="3" type="ORF">GOB87_08320</name>
</gene>
<dbReference type="Gene3D" id="2.50.20.10">
    <property type="entry name" value="Lipoprotein localisation LolA/LolB/LppX"/>
    <property type="match status" value="1"/>
</dbReference>
<dbReference type="SUPFAM" id="SSF89392">
    <property type="entry name" value="Prokaryotic lipoproteins and lipoprotein localization factors"/>
    <property type="match status" value="1"/>
</dbReference>
<evidence type="ECO:0000313" key="3">
    <source>
        <dbReference type="EMBL" id="NHO53961.1"/>
    </source>
</evidence>
<dbReference type="InterPro" id="IPR029046">
    <property type="entry name" value="LolA/LolB/LppX"/>
</dbReference>
<name>A0A967ED56_9PROT</name>
<sequence>MRRIFSRRAVLLSSLAVTACAGSGLAPLSPQDRQDSARVEGWLNALNGLQLPFTQIWPDGSRGSGTLTYTPGHLRLDYDVPRGMTLVAGDGHLVLTNPQSGAVTRMGLSHTPLGLLLARPIRLSGPVTVTAVQRQPGWMQISMAKTDRMTDGLLTLQFRDNGGVLTLAGLVLVDDRQHVVRLELGDAAG</sequence>
<dbReference type="InterPro" id="IPR004564">
    <property type="entry name" value="OM_lipoprot_carrier_LolA-like"/>
</dbReference>
<dbReference type="PROSITE" id="PS51257">
    <property type="entry name" value="PROKAR_LIPOPROTEIN"/>
    <property type="match status" value="1"/>
</dbReference>